<comment type="caution">
    <text evidence="1">The sequence shown here is derived from an EMBL/GenBank/DDBJ whole genome shotgun (WGS) entry which is preliminary data.</text>
</comment>
<dbReference type="Proteomes" id="UP000036426">
    <property type="component" value="Unassembled WGS sequence"/>
</dbReference>
<dbReference type="EMBL" id="LDOV01000010">
    <property type="protein sequence ID" value="KLV01906.1"/>
    <property type="molecule type" value="Genomic_DNA"/>
</dbReference>
<dbReference type="AlphaFoldDB" id="A0A0J1GQJ1"/>
<reference evidence="1 2" key="1">
    <citation type="submission" date="2015-05" db="EMBL/GenBank/DDBJ databases">
        <title>Photobacterium galathea sp. nov.</title>
        <authorList>
            <person name="Machado H."/>
            <person name="Gram L."/>
        </authorList>
    </citation>
    <scope>NUCLEOTIDE SEQUENCE [LARGE SCALE GENOMIC DNA]</scope>
    <source>
        <strain evidence="1 2">DSM 25995</strain>
    </source>
</reference>
<gene>
    <name evidence="1" type="ORF">ABT58_05725</name>
</gene>
<organism evidence="1 2">
    <name type="scientific">Photobacterium aphoticum</name>
    <dbReference type="NCBI Taxonomy" id="754436"/>
    <lineage>
        <taxon>Bacteria</taxon>
        <taxon>Pseudomonadati</taxon>
        <taxon>Pseudomonadota</taxon>
        <taxon>Gammaproteobacteria</taxon>
        <taxon>Vibrionales</taxon>
        <taxon>Vibrionaceae</taxon>
        <taxon>Photobacterium</taxon>
    </lineage>
</organism>
<dbReference type="OrthoDB" id="5829898at2"/>
<evidence type="ECO:0000313" key="1">
    <source>
        <dbReference type="EMBL" id="KLV01906.1"/>
    </source>
</evidence>
<sequence length="162" mass="19220">MNDFNANLELQHIYLEAYAERYHSLRQYFEAYYCYRHGLITRQGKPDWGQIFQFAPHSHSAKACTDKKQCVRELWLPLSVLVGRLKALVRDDELTVEAIQDLLDDALHYVIVSREEWNALKKNGWVENMPAEFYQPQNPHYQDPHDRFTRLGIAFEQAAFMR</sequence>
<name>A0A0J1GQJ1_9GAMM</name>
<accession>A0A0J1GQJ1</accession>
<proteinExistence type="predicted"/>
<evidence type="ECO:0000313" key="2">
    <source>
        <dbReference type="Proteomes" id="UP000036426"/>
    </source>
</evidence>
<protein>
    <submittedName>
        <fullName evidence="1">Uncharacterized protein</fullName>
    </submittedName>
</protein>
<keyword evidence="2" id="KW-1185">Reference proteome</keyword>
<dbReference type="PATRIC" id="fig|754436.4.peg.1215"/>
<dbReference type="RefSeq" id="WP_047873359.1">
    <property type="nucleotide sequence ID" value="NZ_BMYC01000001.1"/>
</dbReference>